<dbReference type="Proteomes" id="UP000218209">
    <property type="component" value="Unassembled WGS sequence"/>
</dbReference>
<dbReference type="Gene3D" id="2.120.10.80">
    <property type="entry name" value="Kelch-type beta propeller"/>
    <property type="match status" value="2"/>
</dbReference>
<keyword evidence="2" id="KW-0677">Repeat</keyword>
<dbReference type="OrthoDB" id="45365at2759"/>
<evidence type="ECO:0000256" key="1">
    <source>
        <dbReference type="ARBA" id="ARBA00022441"/>
    </source>
</evidence>
<accession>A0A1X6NL23</accession>
<keyword evidence="4" id="KW-1185">Reference proteome</keyword>
<dbReference type="EMBL" id="KV919728">
    <property type="protein sequence ID" value="OSX69166.1"/>
    <property type="molecule type" value="Genomic_DNA"/>
</dbReference>
<reference evidence="3 4" key="1">
    <citation type="submission" date="2017-03" db="EMBL/GenBank/DDBJ databases">
        <title>WGS assembly of Porphyra umbilicalis.</title>
        <authorList>
            <person name="Brawley S.H."/>
            <person name="Blouin N.A."/>
            <person name="Ficko-Blean E."/>
            <person name="Wheeler G.L."/>
            <person name="Lohr M."/>
            <person name="Goodson H.V."/>
            <person name="Jenkins J.W."/>
            <person name="Blaby-Haas C.E."/>
            <person name="Helliwell K.E."/>
            <person name="Chan C."/>
            <person name="Marriage T."/>
            <person name="Bhattacharya D."/>
            <person name="Klein A.S."/>
            <person name="Badis Y."/>
            <person name="Brodie J."/>
            <person name="Cao Y."/>
            <person name="Collen J."/>
            <person name="Dittami S.M."/>
            <person name="Gachon C.M."/>
            <person name="Green B.R."/>
            <person name="Karpowicz S."/>
            <person name="Kim J.W."/>
            <person name="Kudahl U."/>
            <person name="Lin S."/>
            <person name="Michel G."/>
            <person name="Mittag M."/>
            <person name="Olson B.J."/>
            <person name="Pangilinan J."/>
            <person name="Peng Y."/>
            <person name="Qiu H."/>
            <person name="Shu S."/>
            <person name="Singer J.T."/>
            <person name="Smith A.G."/>
            <person name="Sprecher B.N."/>
            <person name="Wagner V."/>
            <person name="Wang W."/>
            <person name="Wang Z.-Y."/>
            <person name="Yan J."/>
            <person name="Yarish C."/>
            <person name="Zoeuner-Riek S."/>
            <person name="Zhuang Y."/>
            <person name="Zou Y."/>
            <person name="Lindquist E.A."/>
            <person name="Grimwood J."/>
            <person name="Barry K."/>
            <person name="Rokhsar D.S."/>
            <person name="Schmutz J."/>
            <person name="Stiller J.W."/>
            <person name="Grossman A.R."/>
            <person name="Prochnik S.E."/>
        </authorList>
    </citation>
    <scope>NUCLEOTIDE SEQUENCE [LARGE SCALE GENOMIC DNA]</scope>
    <source>
        <strain evidence="3">4086291</strain>
    </source>
</reference>
<dbReference type="PANTHER" id="PTHR24412:SF489">
    <property type="entry name" value="RING FINGER DOMAIN AND KELCH REPEAT-CONTAINING PROTEIN DDB_G0271372"/>
    <property type="match status" value="1"/>
</dbReference>
<proteinExistence type="predicted"/>
<organism evidence="3 4">
    <name type="scientific">Porphyra umbilicalis</name>
    <name type="common">Purple laver</name>
    <name type="synonym">Red alga</name>
    <dbReference type="NCBI Taxonomy" id="2786"/>
    <lineage>
        <taxon>Eukaryota</taxon>
        <taxon>Rhodophyta</taxon>
        <taxon>Bangiophyceae</taxon>
        <taxon>Bangiales</taxon>
        <taxon>Bangiaceae</taxon>
        <taxon>Porphyra</taxon>
    </lineage>
</organism>
<dbReference type="AlphaFoldDB" id="A0A1X6NL23"/>
<evidence type="ECO:0000313" key="4">
    <source>
        <dbReference type="Proteomes" id="UP000218209"/>
    </source>
</evidence>
<evidence type="ECO:0000256" key="2">
    <source>
        <dbReference type="ARBA" id="ARBA00022737"/>
    </source>
</evidence>
<gene>
    <name evidence="3" type="ORF">BU14_1779s0002</name>
</gene>
<dbReference type="InterPro" id="IPR015915">
    <property type="entry name" value="Kelch-typ_b-propeller"/>
</dbReference>
<protein>
    <submittedName>
        <fullName evidence="3">Uncharacterized protein</fullName>
    </submittedName>
</protein>
<dbReference type="SUPFAM" id="SSF117281">
    <property type="entry name" value="Kelch motif"/>
    <property type="match status" value="2"/>
</dbReference>
<name>A0A1X6NL23_PORUM</name>
<dbReference type="PANTHER" id="PTHR24412">
    <property type="entry name" value="KELCH PROTEIN"/>
    <property type="match status" value="1"/>
</dbReference>
<evidence type="ECO:0000313" key="3">
    <source>
        <dbReference type="EMBL" id="OSX69166.1"/>
    </source>
</evidence>
<keyword evidence="1" id="KW-0880">Kelch repeat</keyword>
<sequence length="286" mass="29513">MRYTPATGRWDWRSAPPQGAGGIHHMQCVALGDYIYILAAFTGFFPQEPTVPRVLAYHPGRNEWSTGSSPIPAPHRRGAAAAVAYRGAIYVACGNIGGHGFPHSTSQRTFSRFTPPAGGGADGQWAALPAAPRVRDHVSAVVVGDEMVLAGGRDGGARSPFNAVVTEIDVYAFGSGAWRTLRSRLAVGRGAPVVGAIGGRVVIAGGEGKGEVWPQTEVLDVAADTIQTVAARMLPGPGGSQGRHATTGAVCNGVIYAAAGSGRQGGSPELSSMEAFSFVQPPPKCT</sequence>